<dbReference type="GO" id="GO:0003723">
    <property type="term" value="F:RNA binding"/>
    <property type="evidence" value="ECO:0007669"/>
    <property type="project" value="TreeGrafter"/>
</dbReference>
<evidence type="ECO:0000256" key="3">
    <source>
        <dbReference type="ARBA" id="ARBA00023274"/>
    </source>
</evidence>
<dbReference type="GO" id="GO:0022625">
    <property type="term" value="C:cytosolic large ribosomal subunit"/>
    <property type="evidence" value="ECO:0007669"/>
    <property type="project" value="TreeGrafter"/>
</dbReference>
<dbReference type="SUPFAM" id="SSF50104">
    <property type="entry name" value="Translation proteins SH3-like domain"/>
    <property type="match status" value="1"/>
</dbReference>
<dbReference type="Gene3D" id="2.30.30.30">
    <property type="match status" value="1"/>
</dbReference>
<evidence type="ECO:0000256" key="1">
    <source>
        <dbReference type="ARBA" id="ARBA00010592"/>
    </source>
</evidence>
<evidence type="ECO:0000256" key="5">
    <source>
        <dbReference type="ARBA" id="ARBA00046388"/>
    </source>
</evidence>
<dbReference type="EMBL" id="FX985625">
    <property type="protein sequence ID" value="BBF97956.1"/>
    <property type="molecule type" value="mRNA"/>
</dbReference>
<dbReference type="InterPro" id="IPR014722">
    <property type="entry name" value="Rib_uL2_dom2"/>
</dbReference>
<dbReference type="GO" id="GO:0003735">
    <property type="term" value="F:structural constituent of ribosome"/>
    <property type="evidence" value="ECO:0007669"/>
    <property type="project" value="InterPro"/>
</dbReference>
<dbReference type="GO" id="GO:0000027">
    <property type="term" value="P:ribosomal large subunit assembly"/>
    <property type="evidence" value="ECO:0007669"/>
    <property type="project" value="TreeGrafter"/>
</dbReference>
<comment type="function">
    <text evidence="4">Component of the large ribosomal subunit. The ribosome is a large ribonucleoprotein complex responsible for the synthesis of proteins in the cell.</text>
</comment>
<accession>A0A348G683</accession>
<dbReference type="PANTHER" id="PTHR10715">
    <property type="entry name" value="60S RIBOSOMAL PROTEIN L6"/>
    <property type="match status" value="1"/>
</dbReference>
<dbReference type="PROSITE" id="PS01170">
    <property type="entry name" value="RIBOSOMAL_L6E"/>
    <property type="match status" value="1"/>
</dbReference>
<evidence type="ECO:0000256" key="4">
    <source>
        <dbReference type="ARBA" id="ARBA00034092"/>
    </source>
</evidence>
<dbReference type="AlphaFoldDB" id="A0A348G683"/>
<gene>
    <name evidence="8" type="primary">RL6_OM</name>
</gene>
<evidence type="ECO:0000259" key="7">
    <source>
        <dbReference type="Pfam" id="PF03868"/>
    </source>
</evidence>
<reference evidence="8" key="1">
    <citation type="journal article" date="2017" name="Toxins">
        <title>Combined Venom Gland Transcriptomic and Venom Peptidomic Analysis of the Predatory Ant Odontomachus monticola.</title>
        <authorList>
            <person name="Kazuma K."/>
            <person name="Masuko K."/>
            <person name="Konno K."/>
            <person name="Inagaki H."/>
        </authorList>
    </citation>
    <scope>NUCLEOTIDE SEQUENCE</scope>
    <source>
        <tissue evidence="8">Venom gland and sac</tissue>
    </source>
</reference>
<feature type="domain" description="Large ribosomal subunit protein uL6 N-terminal" evidence="7">
    <location>
        <begin position="118"/>
        <end position="172"/>
    </location>
</feature>
<dbReference type="InterPro" id="IPR041997">
    <property type="entry name" value="Ribosomal_eL6_KOW"/>
</dbReference>
<dbReference type="InterPro" id="IPR049633">
    <property type="entry name" value="Ribosomal_eL6_CS"/>
</dbReference>
<protein>
    <recommendedName>
        <fullName evidence="6">60S ribosomal protein L6</fullName>
    </recommendedName>
</protein>
<evidence type="ECO:0000256" key="2">
    <source>
        <dbReference type="ARBA" id="ARBA00022980"/>
    </source>
</evidence>
<dbReference type="CDD" id="cd13156">
    <property type="entry name" value="KOW_RPL6"/>
    <property type="match status" value="1"/>
</dbReference>
<dbReference type="GO" id="GO:0002181">
    <property type="term" value="P:cytoplasmic translation"/>
    <property type="evidence" value="ECO:0007669"/>
    <property type="project" value="TreeGrafter"/>
</dbReference>
<dbReference type="Pfam" id="PF01159">
    <property type="entry name" value="Ribosomal_L6e"/>
    <property type="match status" value="1"/>
</dbReference>
<evidence type="ECO:0000313" key="8">
    <source>
        <dbReference type="EMBL" id="BBF97956.1"/>
    </source>
</evidence>
<comment type="subunit">
    <text evidence="5">Component of the large ribosomal subunit. May bind IPO9 with low affinity.</text>
</comment>
<organism evidence="8">
    <name type="scientific">Odontomachus monticola</name>
    <name type="common">Trap-jaw ant</name>
    <dbReference type="NCBI Taxonomy" id="613454"/>
    <lineage>
        <taxon>Eukaryota</taxon>
        <taxon>Metazoa</taxon>
        <taxon>Ecdysozoa</taxon>
        <taxon>Arthropoda</taxon>
        <taxon>Hexapoda</taxon>
        <taxon>Insecta</taxon>
        <taxon>Pterygota</taxon>
        <taxon>Neoptera</taxon>
        <taxon>Endopterygota</taxon>
        <taxon>Hymenoptera</taxon>
        <taxon>Apocrita</taxon>
        <taxon>Aculeata</taxon>
        <taxon>Formicoidea</taxon>
        <taxon>Formicidae</taxon>
        <taxon>Ponerinae</taxon>
        <taxon>Ponerini</taxon>
        <taxon>Odontomachus</taxon>
    </lineage>
</organism>
<comment type="similarity">
    <text evidence="1 6">Belongs to the eukaryotic ribosomal protein eL6 family.</text>
</comment>
<dbReference type="Pfam" id="PF03868">
    <property type="entry name" value="Ribosomal_L6e_N"/>
    <property type="match status" value="1"/>
</dbReference>
<evidence type="ECO:0000256" key="6">
    <source>
        <dbReference type="RuleBase" id="RU000662"/>
    </source>
</evidence>
<proteinExistence type="evidence at transcript level"/>
<name>A0A348G683_ODOMO</name>
<dbReference type="FunFam" id="2.30.30.30:FF:000014">
    <property type="entry name" value="60S ribosomal protein L6"/>
    <property type="match status" value="1"/>
</dbReference>
<sequence>MIAFSLLHDCLSHVQRTDNAITWTRTENAIQCLPMWLIDRELIVNIGHIVRCYVTQLWGRFAREETARNSPTRILFCDFPVRVLSVVCFTMADTKVKTPEKKAAAAPAAAAAAAAEGKKKRSSSKPRNYDLGNGVYRFSRTRMYHKKAIYKFLDKKTPKKVKPKKPLTIEKQIGGDKNGEKRIVLLKKRRANYPTADPVTVHHAKKCFHEHRRYLRPSLTLGTICIMLAGPHKGKRVVFLKQLKSGLLLVTGPFLINGCPLRRVSQNYVIATSTKLDLSGFELPQHIRDEYFKRKRDKRAKKEEGDIFSKKKEEYTPSDARKSDQKLVDKVIIDAIKKHQDKKMLFTYLSAMFGLRSSQYPHRLKF</sequence>
<dbReference type="PANTHER" id="PTHR10715:SF0">
    <property type="entry name" value="LARGE RIBOSOMAL SUBUNIT PROTEIN EL6"/>
    <property type="match status" value="1"/>
</dbReference>
<dbReference type="InterPro" id="IPR000915">
    <property type="entry name" value="60S_ribosomal_eL6"/>
</dbReference>
<keyword evidence="3 6" id="KW-0687">Ribonucleoprotein</keyword>
<keyword evidence="2 6" id="KW-0689">Ribosomal protein</keyword>
<dbReference type="InterPro" id="IPR008991">
    <property type="entry name" value="Translation_prot_SH3-like_sf"/>
</dbReference>
<dbReference type="InterPro" id="IPR005568">
    <property type="entry name" value="Ribosomal_uL6_N"/>
</dbReference>